<sequence>MSSDSSISPDLRNQTEVFAVHGADPEILAFAMAKYSRSALSMRESLAEISSQRAEQFLNTFYFQYGHRSIADLAHIAFAVERLSLLAAIVLVDEPRWDGQERSTRYQNFLKSGWYIPDFASDHDSSQLYSQTVDNLFTAYQRISAAVLDFLRGRIPRPESLKPESYERTLRARAFDVARYLLPLATNTSLGQILSARTLETQVSRLLSHPAAEIRLLGEKLREAATTPAWNLNAPAAQAFIAKLAAIHDDATTALAAEASALFNRDIRTAPTLVKYAQPNPYLTETQAELAQTAAEILAPLTSKTPPNALVDLVERCESLEAELAATLLYSASHHSYRQVRDLVADLPASQIIEIVELGTRHRGRHDELLRAFRAGAGLRFDILMDIGGFRDMHRHRRCTQIIQSFTAQHGYETPSSGDLPAGIDILAESGVLAEYRSAIESAHAAAARIASGSAPEAAQSAAYLYPLATRIRALFKMDFAEAQYISELRSGPAGHFSYRRIAWEMFLKLQQQHPNLARHIRVTDFTQPIDIFQR</sequence>
<proteinExistence type="predicted"/>
<protein>
    <recommendedName>
        <fullName evidence="3">Alternative thymidylate synthase</fullName>
    </recommendedName>
</protein>
<gene>
    <name evidence="1" type="ORF">SBA5_160043</name>
</gene>
<evidence type="ECO:0000313" key="1">
    <source>
        <dbReference type="EMBL" id="SPE18559.1"/>
    </source>
</evidence>
<accession>A0A2N9L5N9</accession>
<dbReference type="Pfam" id="PF02511">
    <property type="entry name" value="Thy1"/>
    <property type="match status" value="2"/>
</dbReference>
<dbReference type="GO" id="GO:0004799">
    <property type="term" value="F:thymidylate synthase activity"/>
    <property type="evidence" value="ECO:0007669"/>
    <property type="project" value="TreeGrafter"/>
</dbReference>
<reference evidence="2" key="1">
    <citation type="submission" date="2018-02" db="EMBL/GenBank/DDBJ databases">
        <authorList>
            <person name="Hausmann B."/>
        </authorList>
    </citation>
    <scope>NUCLEOTIDE SEQUENCE [LARGE SCALE GENOMIC DNA]</scope>
    <source>
        <strain evidence="2">Peat soil MAG SbA5</strain>
    </source>
</reference>
<dbReference type="GO" id="GO:0006231">
    <property type="term" value="P:dTMP biosynthetic process"/>
    <property type="evidence" value="ECO:0007669"/>
    <property type="project" value="InterPro"/>
</dbReference>
<evidence type="ECO:0008006" key="3">
    <source>
        <dbReference type="Google" id="ProtNLM"/>
    </source>
</evidence>
<dbReference type="GO" id="GO:0070402">
    <property type="term" value="F:NADPH binding"/>
    <property type="evidence" value="ECO:0007669"/>
    <property type="project" value="TreeGrafter"/>
</dbReference>
<dbReference type="SUPFAM" id="SSF69796">
    <property type="entry name" value="Thymidylate synthase-complementing protein Thy1"/>
    <property type="match status" value="2"/>
</dbReference>
<dbReference type="GO" id="GO:0050660">
    <property type="term" value="F:flavin adenine dinucleotide binding"/>
    <property type="evidence" value="ECO:0007669"/>
    <property type="project" value="InterPro"/>
</dbReference>
<dbReference type="AlphaFoldDB" id="A0A2N9L5N9"/>
<organism evidence="1 2">
    <name type="scientific">Candidatus Sulfuritelmatomonas gaucii</name>
    <dbReference type="NCBI Taxonomy" id="2043161"/>
    <lineage>
        <taxon>Bacteria</taxon>
        <taxon>Pseudomonadati</taxon>
        <taxon>Acidobacteriota</taxon>
        <taxon>Terriglobia</taxon>
        <taxon>Terriglobales</taxon>
        <taxon>Acidobacteriaceae</taxon>
        <taxon>Candidatus Sulfuritelmatomonas</taxon>
    </lineage>
</organism>
<dbReference type="OrthoDB" id="9780625at2"/>
<dbReference type="GO" id="GO:0050797">
    <property type="term" value="F:thymidylate synthase (FAD) activity"/>
    <property type="evidence" value="ECO:0007669"/>
    <property type="project" value="InterPro"/>
</dbReference>
<dbReference type="CDD" id="cd20175">
    <property type="entry name" value="ThyX"/>
    <property type="match status" value="1"/>
</dbReference>
<dbReference type="PANTHER" id="PTHR34934:SF1">
    <property type="entry name" value="FLAVIN-DEPENDENT THYMIDYLATE SYNTHASE"/>
    <property type="match status" value="1"/>
</dbReference>
<dbReference type="InterPro" id="IPR036098">
    <property type="entry name" value="Thymidylate_synthase_ThyX_sf"/>
</dbReference>
<dbReference type="InterPro" id="IPR003669">
    <property type="entry name" value="Thymidylate_synthase_ThyX"/>
</dbReference>
<dbReference type="Gene3D" id="3.30.1360.170">
    <property type="match status" value="2"/>
</dbReference>
<dbReference type="EMBL" id="OKRB01000068">
    <property type="protein sequence ID" value="SPE18559.1"/>
    <property type="molecule type" value="Genomic_DNA"/>
</dbReference>
<evidence type="ECO:0000313" key="2">
    <source>
        <dbReference type="Proteomes" id="UP000239735"/>
    </source>
</evidence>
<name>A0A2N9L5N9_9BACT</name>
<dbReference type="Proteomes" id="UP000239735">
    <property type="component" value="Unassembled WGS sequence"/>
</dbReference>
<dbReference type="PANTHER" id="PTHR34934">
    <property type="entry name" value="FLAVIN-DEPENDENT THYMIDYLATE SYNTHASE"/>
    <property type="match status" value="1"/>
</dbReference>
<dbReference type="PROSITE" id="PS51331">
    <property type="entry name" value="THYX"/>
    <property type="match status" value="2"/>
</dbReference>